<feature type="chain" id="PRO_5012297818" evidence="2">
    <location>
        <begin position="29"/>
        <end position="388"/>
    </location>
</feature>
<feature type="signal peptide" evidence="2">
    <location>
        <begin position="1"/>
        <end position="28"/>
    </location>
</feature>
<evidence type="ECO:0000313" key="3">
    <source>
        <dbReference type="EMBL" id="SIT13554.1"/>
    </source>
</evidence>
<reference evidence="4" key="1">
    <citation type="submission" date="2017-01" db="EMBL/GenBank/DDBJ databases">
        <authorList>
            <person name="Varghese N."/>
            <person name="Submissions S."/>
        </authorList>
    </citation>
    <scope>NUCLEOTIDE SEQUENCE [LARGE SCALE GENOMIC DNA]</scope>
    <source>
        <strain evidence="4">DSM 29430</strain>
    </source>
</reference>
<dbReference type="InterPro" id="IPR019734">
    <property type="entry name" value="TPR_rpt"/>
</dbReference>
<dbReference type="Proteomes" id="UP000186684">
    <property type="component" value="Unassembled WGS sequence"/>
</dbReference>
<dbReference type="SUPFAM" id="SSF48452">
    <property type="entry name" value="TPR-like"/>
    <property type="match status" value="1"/>
</dbReference>
<dbReference type="STRING" id="633194.SAMN05421759_11947"/>
<proteinExistence type="predicted"/>
<keyword evidence="1" id="KW-0802">TPR repeat</keyword>
<dbReference type="Gene3D" id="1.25.40.10">
    <property type="entry name" value="Tetratricopeptide repeat domain"/>
    <property type="match status" value="1"/>
</dbReference>
<evidence type="ECO:0000256" key="2">
    <source>
        <dbReference type="SAM" id="SignalP"/>
    </source>
</evidence>
<dbReference type="EMBL" id="FTOQ01000019">
    <property type="protein sequence ID" value="SIT13554.1"/>
    <property type="molecule type" value="Genomic_DNA"/>
</dbReference>
<evidence type="ECO:0000313" key="4">
    <source>
        <dbReference type="Proteomes" id="UP000186684"/>
    </source>
</evidence>
<organism evidence="3 4">
    <name type="scientific">Roseivivax lentus</name>
    <dbReference type="NCBI Taxonomy" id="633194"/>
    <lineage>
        <taxon>Bacteria</taxon>
        <taxon>Pseudomonadati</taxon>
        <taxon>Pseudomonadota</taxon>
        <taxon>Alphaproteobacteria</taxon>
        <taxon>Rhodobacterales</taxon>
        <taxon>Roseobacteraceae</taxon>
        <taxon>Roseivivax</taxon>
    </lineage>
</organism>
<keyword evidence="2" id="KW-0732">Signal</keyword>
<dbReference type="PROSITE" id="PS50005">
    <property type="entry name" value="TPR"/>
    <property type="match status" value="1"/>
</dbReference>
<sequence>MKVFRNITALGPALLVLASFLGADPAGAERTQPGETSIIDGCPGDKFSVTDAEGETTCFCPQGTSEVGDFCVSQDLADFFDDPWGTVCGYFGCGSGSGAPTEPEMEICDARNGFTCAEEFDACRADFRTNMQVCQSRKLRTAQTSCDGNIWPNNSRFANWHRVGGWWCPNPDDDPNDYDHWRFNSWDSQCQRVADVHEQCMDAWLHDANSGSSGSFSLFGVGGGGGSGAEPAGDLAKARCSFEEIPKHDACIKRVEEVLACPADCDPAVAERIVLDPLRPDQRPSSTDGSTRAALVALNRQEQEHALTRLGYLFLDRGHTNGAIGIFRVVVANFPDSANARHSLGEALEEAGQAHLAEARYREALGINPTFSAARDDLVRLVGPSDGE</sequence>
<keyword evidence="4" id="KW-1185">Reference proteome</keyword>
<dbReference type="OrthoDB" id="6193797at2"/>
<dbReference type="InterPro" id="IPR011990">
    <property type="entry name" value="TPR-like_helical_dom_sf"/>
</dbReference>
<dbReference type="RefSeq" id="WP_076450649.1">
    <property type="nucleotide sequence ID" value="NZ_FTOQ01000019.1"/>
</dbReference>
<evidence type="ECO:0000256" key="1">
    <source>
        <dbReference type="PROSITE-ProRule" id="PRU00339"/>
    </source>
</evidence>
<gene>
    <name evidence="3" type="ORF">SAMN05421759_11947</name>
</gene>
<name>A0A1N7PSF7_9RHOB</name>
<dbReference type="AlphaFoldDB" id="A0A1N7PSF7"/>
<feature type="repeat" description="TPR" evidence="1">
    <location>
        <begin position="338"/>
        <end position="371"/>
    </location>
</feature>
<accession>A0A1N7PSF7</accession>
<protein>
    <submittedName>
        <fullName evidence="3">Uncharacterized protein</fullName>
    </submittedName>
</protein>